<protein>
    <submittedName>
        <fullName evidence="1">Uncharacterized protein</fullName>
    </submittedName>
</protein>
<evidence type="ECO:0000313" key="1">
    <source>
        <dbReference type="EnsemblPlants" id="AET2Gv21015400.5"/>
    </source>
</evidence>
<sequence length="87" mass="9605">MPCCSWRLPLSASHLQEFTGEWVLSAFGETGGGVCCVSRSCPESNHNVPTLGCNLTWPWHFSSGLLLYAAGELQVPKRQNIPTLDWK</sequence>
<dbReference type="EnsemblPlants" id="AET2Gv21015400.5">
    <property type="protein sequence ID" value="AET2Gv21015400.5"/>
    <property type="gene ID" value="AET2Gv21015400"/>
</dbReference>
<dbReference type="Gramene" id="AET2Gv21015400.5">
    <property type="protein sequence ID" value="AET2Gv21015400.5"/>
    <property type="gene ID" value="AET2Gv21015400"/>
</dbReference>
<reference evidence="1" key="3">
    <citation type="journal article" date="2017" name="Nature">
        <title>Genome sequence of the progenitor of the wheat D genome Aegilops tauschii.</title>
        <authorList>
            <person name="Luo M.C."/>
            <person name="Gu Y.Q."/>
            <person name="Puiu D."/>
            <person name="Wang H."/>
            <person name="Twardziok S.O."/>
            <person name="Deal K.R."/>
            <person name="Huo N."/>
            <person name="Zhu T."/>
            <person name="Wang L."/>
            <person name="Wang Y."/>
            <person name="McGuire P.E."/>
            <person name="Liu S."/>
            <person name="Long H."/>
            <person name="Ramasamy R.K."/>
            <person name="Rodriguez J.C."/>
            <person name="Van S.L."/>
            <person name="Yuan L."/>
            <person name="Wang Z."/>
            <person name="Xia Z."/>
            <person name="Xiao L."/>
            <person name="Anderson O.D."/>
            <person name="Ouyang S."/>
            <person name="Liang Y."/>
            <person name="Zimin A.V."/>
            <person name="Pertea G."/>
            <person name="Qi P."/>
            <person name="Bennetzen J.L."/>
            <person name="Dai X."/>
            <person name="Dawson M.W."/>
            <person name="Muller H.G."/>
            <person name="Kugler K."/>
            <person name="Rivarola-Duarte L."/>
            <person name="Spannagl M."/>
            <person name="Mayer K.F.X."/>
            <person name="Lu F.H."/>
            <person name="Bevan M.W."/>
            <person name="Leroy P."/>
            <person name="Li P."/>
            <person name="You F.M."/>
            <person name="Sun Q."/>
            <person name="Liu Z."/>
            <person name="Lyons E."/>
            <person name="Wicker T."/>
            <person name="Salzberg S.L."/>
            <person name="Devos K.M."/>
            <person name="Dvorak J."/>
        </authorList>
    </citation>
    <scope>NUCLEOTIDE SEQUENCE [LARGE SCALE GENOMIC DNA]</scope>
    <source>
        <strain evidence="1">cv. AL8/78</strain>
    </source>
</reference>
<accession>A0A453CYL6</accession>
<reference evidence="2" key="1">
    <citation type="journal article" date="2014" name="Science">
        <title>Ancient hybridizations among the ancestral genomes of bread wheat.</title>
        <authorList>
            <consortium name="International Wheat Genome Sequencing Consortium,"/>
            <person name="Marcussen T."/>
            <person name="Sandve S.R."/>
            <person name="Heier L."/>
            <person name="Spannagl M."/>
            <person name="Pfeifer M."/>
            <person name="Jakobsen K.S."/>
            <person name="Wulff B.B."/>
            <person name="Steuernagel B."/>
            <person name="Mayer K.F."/>
            <person name="Olsen O.A."/>
        </authorList>
    </citation>
    <scope>NUCLEOTIDE SEQUENCE [LARGE SCALE GENOMIC DNA]</scope>
    <source>
        <strain evidence="2">cv. AL8/78</strain>
    </source>
</reference>
<reference evidence="2" key="2">
    <citation type="journal article" date="2017" name="Nat. Plants">
        <title>The Aegilops tauschii genome reveals multiple impacts of transposons.</title>
        <authorList>
            <person name="Zhao G."/>
            <person name="Zou C."/>
            <person name="Li K."/>
            <person name="Wang K."/>
            <person name="Li T."/>
            <person name="Gao L."/>
            <person name="Zhang X."/>
            <person name="Wang H."/>
            <person name="Yang Z."/>
            <person name="Liu X."/>
            <person name="Jiang W."/>
            <person name="Mao L."/>
            <person name="Kong X."/>
            <person name="Jiao Y."/>
            <person name="Jia J."/>
        </authorList>
    </citation>
    <scope>NUCLEOTIDE SEQUENCE [LARGE SCALE GENOMIC DNA]</scope>
    <source>
        <strain evidence="2">cv. AL8/78</strain>
    </source>
</reference>
<keyword evidence="2" id="KW-1185">Reference proteome</keyword>
<organism evidence="1 2">
    <name type="scientific">Aegilops tauschii subsp. strangulata</name>
    <name type="common">Goatgrass</name>
    <dbReference type="NCBI Taxonomy" id="200361"/>
    <lineage>
        <taxon>Eukaryota</taxon>
        <taxon>Viridiplantae</taxon>
        <taxon>Streptophyta</taxon>
        <taxon>Embryophyta</taxon>
        <taxon>Tracheophyta</taxon>
        <taxon>Spermatophyta</taxon>
        <taxon>Magnoliopsida</taxon>
        <taxon>Liliopsida</taxon>
        <taxon>Poales</taxon>
        <taxon>Poaceae</taxon>
        <taxon>BOP clade</taxon>
        <taxon>Pooideae</taxon>
        <taxon>Triticodae</taxon>
        <taxon>Triticeae</taxon>
        <taxon>Triticinae</taxon>
        <taxon>Aegilops</taxon>
    </lineage>
</organism>
<reference evidence="1" key="5">
    <citation type="journal article" date="2021" name="G3 (Bethesda)">
        <title>Aegilops tauschii genome assembly Aet v5.0 features greater sequence contiguity and improved annotation.</title>
        <authorList>
            <person name="Wang L."/>
            <person name="Zhu T."/>
            <person name="Rodriguez J.C."/>
            <person name="Deal K.R."/>
            <person name="Dubcovsky J."/>
            <person name="McGuire P.E."/>
            <person name="Lux T."/>
            <person name="Spannagl M."/>
            <person name="Mayer K.F.X."/>
            <person name="Baldrich P."/>
            <person name="Meyers B.C."/>
            <person name="Huo N."/>
            <person name="Gu Y.Q."/>
            <person name="Zhou H."/>
            <person name="Devos K.M."/>
            <person name="Bennetzen J.L."/>
            <person name="Unver T."/>
            <person name="Budak H."/>
            <person name="Gulick P.J."/>
            <person name="Galiba G."/>
            <person name="Kalapos B."/>
            <person name="Nelson D.R."/>
            <person name="Li P."/>
            <person name="You F.M."/>
            <person name="Luo M.C."/>
            <person name="Dvorak J."/>
        </authorList>
    </citation>
    <scope>NUCLEOTIDE SEQUENCE [LARGE SCALE GENOMIC DNA]</scope>
    <source>
        <strain evidence="1">cv. AL8/78</strain>
    </source>
</reference>
<evidence type="ECO:0000313" key="2">
    <source>
        <dbReference type="Proteomes" id="UP000015105"/>
    </source>
</evidence>
<reference evidence="1" key="4">
    <citation type="submission" date="2019-03" db="UniProtKB">
        <authorList>
            <consortium name="EnsemblPlants"/>
        </authorList>
    </citation>
    <scope>IDENTIFICATION</scope>
</reference>
<proteinExistence type="predicted"/>
<dbReference type="Proteomes" id="UP000015105">
    <property type="component" value="Chromosome 2D"/>
</dbReference>
<name>A0A453CYL6_AEGTS</name>
<dbReference type="AlphaFoldDB" id="A0A453CYL6"/>